<dbReference type="InterPro" id="IPR029058">
    <property type="entry name" value="AB_hydrolase_fold"/>
</dbReference>
<protein>
    <recommendedName>
        <fullName evidence="3">Esterase</fullName>
    </recommendedName>
</protein>
<dbReference type="EMBL" id="ADLN01000075">
    <property type="protein sequence ID" value="EHI59131.1"/>
    <property type="molecule type" value="Genomic_DNA"/>
</dbReference>
<name>G5IH60_9FIRM</name>
<dbReference type="PATRIC" id="fig|742737.3.peg.2842"/>
<dbReference type="Pfam" id="PF00756">
    <property type="entry name" value="Esterase"/>
    <property type="match status" value="1"/>
</dbReference>
<dbReference type="Proteomes" id="UP000005384">
    <property type="component" value="Unassembled WGS sequence"/>
</dbReference>
<keyword evidence="2" id="KW-1185">Reference proteome</keyword>
<organism evidence="1 2">
    <name type="scientific">Hungatella hathewayi WAL-18680</name>
    <dbReference type="NCBI Taxonomy" id="742737"/>
    <lineage>
        <taxon>Bacteria</taxon>
        <taxon>Bacillati</taxon>
        <taxon>Bacillota</taxon>
        <taxon>Clostridia</taxon>
        <taxon>Lachnospirales</taxon>
        <taxon>Lachnospiraceae</taxon>
        <taxon>Hungatella</taxon>
    </lineage>
</organism>
<reference evidence="1 2" key="1">
    <citation type="submission" date="2011-08" db="EMBL/GenBank/DDBJ databases">
        <title>The Genome Sequence of Clostridium hathewayi WAL-18680.</title>
        <authorList>
            <consortium name="The Broad Institute Genome Sequencing Platform"/>
            <person name="Earl A."/>
            <person name="Ward D."/>
            <person name="Feldgarden M."/>
            <person name="Gevers D."/>
            <person name="Finegold S.M."/>
            <person name="Summanen P.H."/>
            <person name="Molitoris D.R."/>
            <person name="Song M."/>
            <person name="Daigneault M."/>
            <person name="Allen-Vercoe E."/>
            <person name="Young S.K."/>
            <person name="Zeng Q."/>
            <person name="Gargeya S."/>
            <person name="Fitzgerald M."/>
            <person name="Haas B."/>
            <person name="Abouelleil A."/>
            <person name="Alvarado L."/>
            <person name="Arachchi H.M."/>
            <person name="Berlin A."/>
            <person name="Brown A."/>
            <person name="Chapman S.B."/>
            <person name="Chen Z."/>
            <person name="Dunbar C."/>
            <person name="Freedman E."/>
            <person name="Gearin G."/>
            <person name="Gellesch M."/>
            <person name="Goldberg J."/>
            <person name="Griggs A."/>
            <person name="Gujja S."/>
            <person name="Heiman D."/>
            <person name="Howarth C."/>
            <person name="Larson L."/>
            <person name="Lui A."/>
            <person name="MacDonald P.J.P."/>
            <person name="Montmayeur A."/>
            <person name="Murphy C."/>
            <person name="Neiman D."/>
            <person name="Pearson M."/>
            <person name="Priest M."/>
            <person name="Roberts A."/>
            <person name="Saif S."/>
            <person name="Shea T."/>
            <person name="Shenoy N."/>
            <person name="Sisk P."/>
            <person name="Stolte C."/>
            <person name="Sykes S."/>
            <person name="Wortman J."/>
            <person name="Nusbaum C."/>
            <person name="Birren B."/>
        </authorList>
    </citation>
    <scope>NUCLEOTIDE SEQUENCE [LARGE SCALE GENOMIC DNA]</scope>
    <source>
        <strain evidence="1 2">WAL-18680</strain>
    </source>
</reference>
<dbReference type="PANTHER" id="PTHR48098">
    <property type="entry name" value="ENTEROCHELIN ESTERASE-RELATED"/>
    <property type="match status" value="1"/>
</dbReference>
<comment type="caution">
    <text evidence="1">The sequence shown here is derived from an EMBL/GenBank/DDBJ whole genome shotgun (WGS) entry which is preliminary data.</text>
</comment>
<dbReference type="HOGENOM" id="CLU_037618_3_0_9"/>
<sequence length="267" mass="30196">MACMTCHYYSSVLGSNIAVNVIIPTPSGNEQIVDKKIQKQYGYESGLPVVYLLHGAYGDFSSWLRFSNIERYAQERCCAVVMASAGNNFYQDMYRGLKYRTFFTEELPAFITNVFPVSKKREDTFIAGFSMGGYGAWYLALSTPTLYAKSASMSGALDIAALYEQAMNGSVDSPFPWDDIYEDPKKLAGSDKDLFELYSGCQKNGLVPELYQTCGTEDFLYDLNVSVKNRMEQMNASLVYREGPGGHNWDFWDVEIRDILDWMLKGR</sequence>
<gene>
    <name evidence="1" type="ORF">HMPREF9473_02838</name>
</gene>
<dbReference type="AlphaFoldDB" id="G5IH60"/>
<evidence type="ECO:0000313" key="1">
    <source>
        <dbReference type="EMBL" id="EHI59131.1"/>
    </source>
</evidence>
<dbReference type="GO" id="GO:0016747">
    <property type="term" value="F:acyltransferase activity, transferring groups other than amino-acyl groups"/>
    <property type="evidence" value="ECO:0007669"/>
    <property type="project" value="TreeGrafter"/>
</dbReference>
<dbReference type="Gene3D" id="3.40.50.1820">
    <property type="entry name" value="alpha/beta hydrolase"/>
    <property type="match status" value="1"/>
</dbReference>
<dbReference type="InterPro" id="IPR000801">
    <property type="entry name" value="Esterase-like"/>
</dbReference>
<evidence type="ECO:0008006" key="3">
    <source>
        <dbReference type="Google" id="ProtNLM"/>
    </source>
</evidence>
<proteinExistence type="predicted"/>
<dbReference type="SUPFAM" id="SSF53474">
    <property type="entry name" value="alpha/beta-Hydrolases"/>
    <property type="match status" value="1"/>
</dbReference>
<accession>G5IH60</accession>
<evidence type="ECO:0000313" key="2">
    <source>
        <dbReference type="Proteomes" id="UP000005384"/>
    </source>
</evidence>
<dbReference type="InterPro" id="IPR050583">
    <property type="entry name" value="Mycobacterial_A85_antigen"/>
</dbReference>
<dbReference type="RefSeq" id="WP_006780815.1">
    <property type="nucleotide sequence ID" value="NZ_CP040506.1"/>
</dbReference>
<dbReference type="PANTHER" id="PTHR48098:SF1">
    <property type="entry name" value="DIACYLGLYCEROL ACYLTRANSFERASE_MYCOLYLTRANSFERASE AG85A"/>
    <property type="match status" value="1"/>
</dbReference>